<dbReference type="Gene3D" id="3.30.540.10">
    <property type="entry name" value="Fructose-1,6-Bisphosphatase, subunit A, domain 1"/>
    <property type="match status" value="1"/>
</dbReference>
<reference evidence="8 9" key="1">
    <citation type="submission" date="2019-12" db="EMBL/GenBank/DDBJ databases">
        <title>Comparative genomics gives insights into the taxonomy of the Azoarcus-Aromatoleum group and reveals separate origins of nif in the plant-associated Azoarcus and non-plant-associated Aromatoleum sub-groups.</title>
        <authorList>
            <person name="Lafos M."/>
            <person name="Maluk M."/>
            <person name="Batista M."/>
            <person name="Junghare M."/>
            <person name="Carmona M."/>
            <person name="Faoro H."/>
            <person name="Cruz L.M."/>
            <person name="Battistoni F."/>
            <person name="De Souza E."/>
            <person name="Pedrosa F."/>
            <person name="Chen W.-M."/>
            <person name="Poole P.S."/>
            <person name="Dixon R.A."/>
            <person name="James E.K."/>
        </authorList>
    </citation>
    <scope>NUCLEOTIDE SEQUENCE [LARGE SCALE GENOMIC DNA]</scope>
    <source>
        <strain evidence="8 9">Td21</strain>
    </source>
</reference>
<dbReference type="SUPFAM" id="SSF56655">
    <property type="entry name" value="Carbohydrate phosphatase"/>
    <property type="match status" value="1"/>
</dbReference>
<dbReference type="EMBL" id="WTVN01000014">
    <property type="protein sequence ID" value="NMG44191.1"/>
    <property type="molecule type" value="Genomic_DNA"/>
</dbReference>
<gene>
    <name evidence="8" type="ORF">GPA22_10655</name>
</gene>
<dbReference type="InterPro" id="IPR020583">
    <property type="entry name" value="Inositol_monoP_metal-BS"/>
</dbReference>
<comment type="similarity">
    <text evidence="3 7">Belongs to the inositol monophosphatase superfamily.</text>
</comment>
<evidence type="ECO:0000256" key="6">
    <source>
        <dbReference type="ARBA" id="ARBA00022842"/>
    </source>
</evidence>
<evidence type="ECO:0000256" key="2">
    <source>
        <dbReference type="ARBA" id="ARBA00001946"/>
    </source>
</evidence>
<dbReference type="Gene3D" id="3.40.190.80">
    <property type="match status" value="1"/>
</dbReference>
<dbReference type="InterPro" id="IPR022337">
    <property type="entry name" value="Inositol_monophosphatase_SuhB"/>
</dbReference>
<evidence type="ECO:0000256" key="7">
    <source>
        <dbReference type="RuleBase" id="RU364068"/>
    </source>
</evidence>
<evidence type="ECO:0000256" key="1">
    <source>
        <dbReference type="ARBA" id="ARBA00001033"/>
    </source>
</evidence>
<dbReference type="InterPro" id="IPR020550">
    <property type="entry name" value="Inositol_monophosphatase_CS"/>
</dbReference>
<dbReference type="InterPro" id="IPR033942">
    <property type="entry name" value="IMPase"/>
</dbReference>
<dbReference type="PROSITE" id="PS00629">
    <property type="entry name" value="IMP_1"/>
    <property type="match status" value="1"/>
</dbReference>
<dbReference type="PRINTS" id="PR00377">
    <property type="entry name" value="IMPHPHTASES"/>
</dbReference>
<evidence type="ECO:0000313" key="8">
    <source>
        <dbReference type="EMBL" id="NMG44191.1"/>
    </source>
</evidence>
<keyword evidence="6 7" id="KW-0460">Magnesium</keyword>
<keyword evidence="9" id="KW-1185">Reference proteome</keyword>
<comment type="catalytic activity">
    <reaction evidence="1 7">
        <text>a myo-inositol phosphate + H2O = myo-inositol + phosphate</text>
        <dbReference type="Rhea" id="RHEA:24056"/>
        <dbReference type="ChEBI" id="CHEBI:15377"/>
        <dbReference type="ChEBI" id="CHEBI:17268"/>
        <dbReference type="ChEBI" id="CHEBI:43474"/>
        <dbReference type="ChEBI" id="CHEBI:84139"/>
        <dbReference type="EC" id="3.1.3.25"/>
    </reaction>
</comment>
<evidence type="ECO:0000256" key="4">
    <source>
        <dbReference type="ARBA" id="ARBA00022723"/>
    </source>
</evidence>
<dbReference type="PROSITE" id="PS00630">
    <property type="entry name" value="IMP_2"/>
    <property type="match status" value="1"/>
</dbReference>
<dbReference type="EC" id="3.1.3.25" evidence="7"/>
<keyword evidence="4 7" id="KW-0479">Metal-binding</keyword>
<evidence type="ECO:0000256" key="3">
    <source>
        <dbReference type="ARBA" id="ARBA00009759"/>
    </source>
</evidence>
<dbReference type="Pfam" id="PF00459">
    <property type="entry name" value="Inositol_P"/>
    <property type="match status" value="1"/>
</dbReference>
<dbReference type="PANTHER" id="PTHR20854">
    <property type="entry name" value="INOSITOL MONOPHOSPHATASE"/>
    <property type="match status" value="1"/>
</dbReference>
<dbReference type="PRINTS" id="PR01959">
    <property type="entry name" value="SBIMPHPHTASE"/>
</dbReference>
<comment type="caution">
    <text evidence="8">The sequence shown here is derived from an EMBL/GenBank/DDBJ whole genome shotgun (WGS) entry which is preliminary data.</text>
</comment>
<name>A0ABX1PXL9_9RHOO</name>
<keyword evidence="5 7" id="KW-0378">Hydrolase</keyword>
<sequence length="268" mass="29008">MHPTLNIAVKAARRAGSIINRASLQLDQVSVQAKSPNDFVTEVDQAAEAAIIEVLREAYPEHGILAEESGVSAESSDSDYQWIIDPIDGTTNFIHGFPQYAISIALAKGGVLEQAVIYDVTRNELFTATKGRGAFLNDRRIRVSKRVRLNESLIGTGFPFREFDNVDAYLGMFKDLTQKTAGIRRPGAASLDLAYVACGRLDGFWEMGLQPWDMAAGVLLIQEAGGLVSDLAGEAAFMETGNVVAGTPKIFGQLLPILQAHRTATLRA</sequence>
<evidence type="ECO:0000256" key="5">
    <source>
        <dbReference type="ARBA" id="ARBA00022801"/>
    </source>
</evidence>
<dbReference type="InterPro" id="IPR000760">
    <property type="entry name" value="Inositol_monophosphatase-like"/>
</dbReference>
<proteinExistence type="inferred from homology"/>
<evidence type="ECO:0000313" key="9">
    <source>
        <dbReference type="Proteomes" id="UP000623795"/>
    </source>
</evidence>
<accession>A0ABX1PXL9</accession>
<dbReference type="CDD" id="cd01639">
    <property type="entry name" value="IMPase"/>
    <property type="match status" value="1"/>
</dbReference>
<comment type="cofactor">
    <cofactor evidence="2 7">
        <name>Mg(2+)</name>
        <dbReference type="ChEBI" id="CHEBI:18420"/>
    </cofactor>
</comment>
<dbReference type="Proteomes" id="UP000623795">
    <property type="component" value="Unassembled WGS sequence"/>
</dbReference>
<organism evidence="8 9">
    <name type="scientific">Aromatoleum toluvorans</name>
    <dbReference type="NCBI Taxonomy" id="92002"/>
    <lineage>
        <taxon>Bacteria</taxon>
        <taxon>Pseudomonadati</taxon>
        <taxon>Pseudomonadota</taxon>
        <taxon>Betaproteobacteria</taxon>
        <taxon>Rhodocyclales</taxon>
        <taxon>Rhodocyclaceae</taxon>
        <taxon>Aromatoleum</taxon>
    </lineage>
</organism>
<dbReference type="PANTHER" id="PTHR20854:SF4">
    <property type="entry name" value="INOSITOL-1-MONOPHOSPHATASE-RELATED"/>
    <property type="match status" value="1"/>
</dbReference>
<protein>
    <recommendedName>
        <fullName evidence="7">Inositol-1-monophosphatase</fullName>
        <ecNumber evidence="7">3.1.3.25</ecNumber>
    </recommendedName>
</protein>
<dbReference type="RefSeq" id="WP_169256065.1">
    <property type="nucleotide sequence ID" value="NZ_WTVN01000014.1"/>
</dbReference>